<evidence type="ECO:0000313" key="2">
    <source>
        <dbReference type="EMBL" id="KAK8838653.1"/>
    </source>
</evidence>
<evidence type="ECO:0008006" key="4">
    <source>
        <dbReference type="Google" id="ProtNLM"/>
    </source>
</evidence>
<organism evidence="2 3">
    <name type="scientific">Tritrichomonas musculus</name>
    <dbReference type="NCBI Taxonomy" id="1915356"/>
    <lineage>
        <taxon>Eukaryota</taxon>
        <taxon>Metamonada</taxon>
        <taxon>Parabasalia</taxon>
        <taxon>Tritrichomonadida</taxon>
        <taxon>Tritrichomonadidae</taxon>
        <taxon>Tritrichomonas</taxon>
    </lineage>
</organism>
<dbReference type="PANTHER" id="PTHR24159">
    <property type="match status" value="1"/>
</dbReference>
<comment type="caution">
    <text evidence="2">The sequence shown here is derived from an EMBL/GenBank/DDBJ whole genome shotgun (WGS) entry which is preliminary data.</text>
</comment>
<reference evidence="2 3" key="1">
    <citation type="submission" date="2024-04" db="EMBL/GenBank/DDBJ databases">
        <title>Tritrichomonas musculus Genome.</title>
        <authorList>
            <person name="Alves-Ferreira E."/>
            <person name="Grigg M."/>
            <person name="Lorenzi H."/>
            <person name="Galac M."/>
        </authorList>
    </citation>
    <scope>NUCLEOTIDE SEQUENCE [LARGE SCALE GENOMIC DNA]</scope>
    <source>
        <strain evidence="2 3">EAF2021</strain>
    </source>
</reference>
<protein>
    <recommendedName>
        <fullName evidence="4">DUF3447 domain-containing protein</fullName>
    </recommendedName>
</protein>
<dbReference type="EMBL" id="JAPFFF010000054">
    <property type="protein sequence ID" value="KAK8838653.1"/>
    <property type="molecule type" value="Genomic_DNA"/>
</dbReference>
<feature type="transmembrane region" description="Helical" evidence="1">
    <location>
        <begin position="567"/>
        <end position="584"/>
    </location>
</feature>
<evidence type="ECO:0000256" key="1">
    <source>
        <dbReference type="SAM" id="Phobius"/>
    </source>
</evidence>
<keyword evidence="1" id="KW-1133">Transmembrane helix</keyword>
<sequence>MLNIFQNEMMLKLYVRIQKNLLDLEPNSSDESILQVINQIPDNILKNKDDLMTICSLFSYYGSISFQTFRNCIKLFDYINPLIKTYLKNESSFLWEIFGKLLNMKLLMHEEGLITIDQIILSSRRDFSSSTASYFLPEIFNEFPAFFSKGTKHLFVPFENFTKDDISELKRERTKQIKWIRDSYNFFDINYRQIEKDQLRLSIKIDDIDTFQKVVSGRNLPFETKVKKSMFDFTDEMTLIEYSAYYNAMNIFKFLIMNDADVQNNSIFYSIRNRNFELFHIIESSLKKDIGFEIINHSILSWSDEIIEYEFDKNCIEIDTENDERILNFISLSFRSLNFVFFERTILPFLRRNPRFVEKNIQKIISSSFYDQSCFFLIEFLKIQRIDINSLSKSLIFDAITSKNSKAISILLENKKLDLNYLKDDLTPLQFAIQKKVDLKIIEMICNHPKVDVNFENSDRESAIDIALFEGHFLAAKYLFENFKVNVSYSTSIISTFVLREKLITAEMAMKYFYENNYKLDLSSLILNLGHAAHFPDTDYVDDLKTIYNKVVSHATVYSKIKRHRHIVLCFLAFILCWLIFNMIC</sequence>
<keyword evidence="1" id="KW-0472">Membrane</keyword>
<proteinExistence type="predicted"/>
<dbReference type="Gene3D" id="1.25.40.20">
    <property type="entry name" value="Ankyrin repeat-containing domain"/>
    <property type="match status" value="1"/>
</dbReference>
<keyword evidence="3" id="KW-1185">Reference proteome</keyword>
<dbReference type="SMART" id="SM00248">
    <property type="entry name" value="ANK"/>
    <property type="match status" value="4"/>
</dbReference>
<keyword evidence="1" id="KW-0812">Transmembrane</keyword>
<dbReference type="InterPro" id="IPR036770">
    <property type="entry name" value="Ankyrin_rpt-contain_sf"/>
</dbReference>
<evidence type="ECO:0000313" key="3">
    <source>
        <dbReference type="Proteomes" id="UP001470230"/>
    </source>
</evidence>
<dbReference type="Proteomes" id="UP001470230">
    <property type="component" value="Unassembled WGS sequence"/>
</dbReference>
<dbReference type="InterPro" id="IPR002110">
    <property type="entry name" value="Ankyrin_rpt"/>
</dbReference>
<dbReference type="SUPFAM" id="SSF48403">
    <property type="entry name" value="Ankyrin repeat"/>
    <property type="match status" value="1"/>
</dbReference>
<accession>A0ABR2GYD1</accession>
<gene>
    <name evidence="2" type="ORF">M9Y10_032689</name>
</gene>
<name>A0ABR2GYD1_9EUKA</name>
<dbReference type="PANTHER" id="PTHR24159:SF5">
    <property type="entry name" value="ANK_REP_REGION DOMAIN-CONTAINING PROTEIN"/>
    <property type="match status" value="1"/>
</dbReference>